<reference evidence="4 5" key="1">
    <citation type="submission" date="2017-02" db="EMBL/GenBank/DDBJ databases">
        <authorList>
            <person name="Peterson S.W."/>
        </authorList>
    </citation>
    <scope>NUCLEOTIDE SEQUENCE [LARGE SCALE GENOMIC DNA]</scope>
    <source>
        <strain evidence="4 5">DSM 18108</strain>
    </source>
</reference>
<keyword evidence="1" id="KW-0812">Transmembrane</keyword>
<keyword evidence="1" id="KW-0472">Membrane</keyword>
<gene>
    <name evidence="4" type="ORF">SAMN05660461_1009</name>
</gene>
<dbReference type="Pfam" id="PF16344">
    <property type="entry name" value="FecR_C"/>
    <property type="match status" value="1"/>
</dbReference>
<dbReference type="RefSeq" id="WP_079468306.1">
    <property type="nucleotide sequence ID" value="NZ_FUZZ01000001.1"/>
</dbReference>
<evidence type="ECO:0000256" key="1">
    <source>
        <dbReference type="SAM" id="Phobius"/>
    </source>
</evidence>
<dbReference type="InterPro" id="IPR012373">
    <property type="entry name" value="Ferrdict_sens_TM"/>
</dbReference>
<feature type="transmembrane region" description="Helical" evidence="1">
    <location>
        <begin position="102"/>
        <end position="121"/>
    </location>
</feature>
<evidence type="ECO:0000259" key="3">
    <source>
        <dbReference type="Pfam" id="PF16344"/>
    </source>
</evidence>
<evidence type="ECO:0000313" key="5">
    <source>
        <dbReference type="Proteomes" id="UP000190166"/>
    </source>
</evidence>
<dbReference type="GO" id="GO:0016989">
    <property type="term" value="F:sigma factor antagonist activity"/>
    <property type="evidence" value="ECO:0007669"/>
    <property type="project" value="TreeGrafter"/>
</dbReference>
<evidence type="ECO:0000313" key="4">
    <source>
        <dbReference type="EMBL" id="SKC97802.1"/>
    </source>
</evidence>
<dbReference type="Proteomes" id="UP000190166">
    <property type="component" value="Unassembled WGS sequence"/>
</dbReference>
<evidence type="ECO:0000259" key="2">
    <source>
        <dbReference type="Pfam" id="PF04773"/>
    </source>
</evidence>
<keyword evidence="1" id="KW-1133">Transmembrane helix</keyword>
<accession>A0A1T5NBQ8</accession>
<organism evidence="4 5">
    <name type="scientific">Chitinophaga ginsengisegetis</name>
    <dbReference type="NCBI Taxonomy" id="393003"/>
    <lineage>
        <taxon>Bacteria</taxon>
        <taxon>Pseudomonadati</taxon>
        <taxon>Bacteroidota</taxon>
        <taxon>Chitinophagia</taxon>
        <taxon>Chitinophagales</taxon>
        <taxon>Chitinophagaceae</taxon>
        <taxon>Chitinophaga</taxon>
    </lineage>
</organism>
<dbReference type="PANTHER" id="PTHR30273:SF2">
    <property type="entry name" value="PROTEIN FECR"/>
    <property type="match status" value="1"/>
</dbReference>
<dbReference type="Gene3D" id="3.55.50.30">
    <property type="match status" value="1"/>
</dbReference>
<dbReference type="InterPro" id="IPR032508">
    <property type="entry name" value="FecR_C"/>
</dbReference>
<keyword evidence="5" id="KW-1185">Reference proteome</keyword>
<feature type="domain" description="Protein FecR C-terminal" evidence="3">
    <location>
        <begin position="326"/>
        <end position="389"/>
    </location>
</feature>
<dbReference type="EMBL" id="FUZZ01000001">
    <property type="protein sequence ID" value="SKC97802.1"/>
    <property type="molecule type" value="Genomic_DNA"/>
</dbReference>
<dbReference type="PANTHER" id="PTHR30273">
    <property type="entry name" value="PERIPLASMIC SIGNAL SENSOR AND SIGMA FACTOR ACTIVATOR FECR-RELATED"/>
    <property type="match status" value="1"/>
</dbReference>
<dbReference type="AlphaFoldDB" id="A0A1T5NBQ8"/>
<feature type="domain" description="FecR protein" evidence="2">
    <location>
        <begin position="199"/>
        <end position="293"/>
    </location>
</feature>
<proteinExistence type="predicted"/>
<name>A0A1T5NBQ8_9BACT</name>
<sequence>MDTRHYFLELLDKYVEGTLLPEEEREFALMLQNRSYHEWLSVEILDKLEMDPVGLKKIPEERTAEILSAILKSEPTTGLLPLTADTESAVNHRSPFPLRSTWLRYAAMILLLAGAATVLYLRHQPPKKEMALAPSKVQPDILPGGNKATLTLSDGSTIVLDSAANGSLASQGGLKIIKRDAGMLAYEGRNTGGEQLYNKVSTPKGGQYQLILPDGTKVWLNAASSVRFPTAFTGHRTIEISGESYLEVAPDHNRPFFVKTRGTTIQVLGTSFNVNAYADEVADKISLLEGSVKIGSTVLKPGQAYRSGKVMAADLEQDLAWKNGVFNFDNKPFEEAMRQLARWYDIQVVYERPVREIQFGGTFKRNLPLSEVLHFLEGVGLRYRLEANNRLVILNN</sequence>
<dbReference type="InterPro" id="IPR006860">
    <property type="entry name" value="FecR"/>
</dbReference>
<dbReference type="STRING" id="393003.SAMN05660461_1009"/>
<dbReference type="Gene3D" id="2.60.120.1440">
    <property type="match status" value="1"/>
</dbReference>
<protein>
    <submittedName>
        <fullName evidence="4">FecR family protein</fullName>
    </submittedName>
</protein>
<dbReference type="Pfam" id="PF04773">
    <property type="entry name" value="FecR"/>
    <property type="match status" value="1"/>
</dbReference>